<dbReference type="CDD" id="cd10440">
    <property type="entry name" value="GIY-YIG_COG3680"/>
    <property type="match status" value="1"/>
</dbReference>
<dbReference type="Proteomes" id="UP000199506">
    <property type="component" value="Unassembled WGS sequence"/>
</dbReference>
<protein>
    <recommendedName>
        <fullName evidence="1">GIY-YIG domain-containing protein</fullName>
    </recommendedName>
</protein>
<dbReference type="PROSITE" id="PS50164">
    <property type="entry name" value="GIY_YIG"/>
    <property type="match status" value="1"/>
</dbReference>
<dbReference type="AlphaFoldDB" id="A0A1H7PP87"/>
<dbReference type="RefSeq" id="WP_091699882.1">
    <property type="nucleotide sequence ID" value="NZ_FOAK01000016.1"/>
</dbReference>
<dbReference type="STRING" id="190974.SAMN05216439_0429"/>
<accession>A0A1H7PP87</accession>
<evidence type="ECO:0000313" key="2">
    <source>
        <dbReference type="EMBL" id="SEL37640.1"/>
    </source>
</evidence>
<evidence type="ECO:0000259" key="1">
    <source>
        <dbReference type="PROSITE" id="PS50164"/>
    </source>
</evidence>
<evidence type="ECO:0000313" key="3">
    <source>
        <dbReference type="Proteomes" id="UP000199506"/>
    </source>
</evidence>
<gene>
    <name evidence="2" type="ORF">SAMN05216439_0429</name>
</gene>
<name>A0A1H7PP87_9EURY</name>
<sequence>MIKNFSHNTKEALKYYVYVYSDPDTKKPFYVGKGKNDRAFSHLSDQKENEKVNKINEIIENGKEPIIEILVHGLDEETALKVEAAAIDLIGIKNLTNRQRGHESSSYGKIEVSLLDARYSHEKLDPDDIIDNIMLIRINKRYRNDMTPLELYESTRGYWRLNIENAKKVDYVLAVYDGMVLEVYEAVEWFPALSTYMGSRQSELTREDMEGRYEFVGKIADEDIKKRYADKSVKEFFSPSNQNPIKYVWGKK</sequence>
<dbReference type="Pfam" id="PF22945">
    <property type="entry name" value="LEM-3_GIY-YIG"/>
    <property type="match status" value="1"/>
</dbReference>
<dbReference type="InterPro" id="IPR000305">
    <property type="entry name" value="GIY-YIG_endonuc"/>
</dbReference>
<organism evidence="2 3">
    <name type="scientific">Methanobrevibacter gottschalkii</name>
    <dbReference type="NCBI Taxonomy" id="190974"/>
    <lineage>
        <taxon>Archaea</taxon>
        <taxon>Methanobacteriati</taxon>
        <taxon>Methanobacteriota</taxon>
        <taxon>Methanomada group</taxon>
        <taxon>Methanobacteria</taxon>
        <taxon>Methanobacteriales</taxon>
        <taxon>Methanobacteriaceae</taxon>
        <taxon>Methanobrevibacter</taxon>
    </lineage>
</organism>
<reference evidence="2 3" key="1">
    <citation type="submission" date="2016-10" db="EMBL/GenBank/DDBJ databases">
        <authorList>
            <person name="de Groot N.N."/>
        </authorList>
    </citation>
    <scope>NUCLEOTIDE SEQUENCE [LARGE SCALE GENOMIC DNA]</scope>
    <source>
        <strain evidence="2 3">DSM 11978</strain>
    </source>
</reference>
<feature type="domain" description="GIY-YIG" evidence="1">
    <location>
        <begin position="13"/>
        <end position="98"/>
    </location>
</feature>
<dbReference type="EMBL" id="FOAK01000016">
    <property type="protein sequence ID" value="SEL37640.1"/>
    <property type="molecule type" value="Genomic_DNA"/>
</dbReference>
<proteinExistence type="predicted"/>